<name>A0ABN2L6M6_9MICO</name>
<accession>A0ABN2L6M6</accession>
<dbReference type="Proteomes" id="UP001501475">
    <property type="component" value="Unassembled WGS sequence"/>
</dbReference>
<organism evidence="1 2">
    <name type="scientific">Nostocoides vanveenii</name>
    <dbReference type="NCBI Taxonomy" id="330835"/>
    <lineage>
        <taxon>Bacteria</taxon>
        <taxon>Bacillati</taxon>
        <taxon>Actinomycetota</taxon>
        <taxon>Actinomycetes</taxon>
        <taxon>Micrococcales</taxon>
        <taxon>Intrasporangiaceae</taxon>
        <taxon>Nostocoides</taxon>
    </lineage>
</organism>
<dbReference type="RefSeq" id="WP_324385966.1">
    <property type="nucleotide sequence ID" value="NZ_BAAAPN010000105.1"/>
</dbReference>
<gene>
    <name evidence="1" type="ORF">GCM10009810_37090</name>
</gene>
<proteinExistence type="predicted"/>
<dbReference type="EMBL" id="BAAAPN010000105">
    <property type="protein sequence ID" value="GAA1776540.1"/>
    <property type="molecule type" value="Genomic_DNA"/>
</dbReference>
<protein>
    <submittedName>
        <fullName evidence="1">Uncharacterized protein</fullName>
    </submittedName>
</protein>
<keyword evidence="2" id="KW-1185">Reference proteome</keyword>
<evidence type="ECO:0000313" key="1">
    <source>
        <dbReference type="EMBL" id="GAA1776540.1"/>
    </source>
</evidence>
<evidence type="ECO:0000313" key="2">
    <source>
        <dbReference type="Proteomes" id="UP001501475"/>
    </source>
</evidence>
<reference evidence="1 2" key="1">
    <citation type="journal article" date="2019" name="Int. J. Syst. Evol. Microbiol.">
        <title>The Global Catalogue of Microorganisms (GCM) 10K type strain sequencing project: providing services to taxonomists for standard genome sequencing and annotation.</title>
        <authorList>
            <consortium name="The Broad Institute Genomics Platform"/>
            <consortium name="The Broad Institute Genome Sequencing Center for Infectious Disease"/>
            <person name="Wu L."/>
            <person name="Ma J."/>
        </authorList>
    </citation>
    <scope>NUCLEOTIDE SEQUENCE [LARGE SCALE GENOMIC DNA]</scope>
    <source>
        <strain evidence="1 2">JCM 15591</strain>
    </source>
</reference>
<sequence length="141" mass="15158">MAAKHKNQHAGLKVRTSVPAGSVAEMARSTGELVKSSIPGRPFVRFEGSAPGRLLFSVRSMGGHMELMSFHLDVREAEGASHAETGIDGFKTTQSTVMFIPVGPKTLVGYPEYKRFNAKLLEGLRAQDPSASGTFVERPNG</sequence>
<comment type="caution">
    <text evidence="1">The sequence shown here is derived from an EMBL/GenBank/DDBJ whole genome shotgun (WGS) entry which is preliminary data.</text>
</comment>